<dbReference type="EC" id="3.4.21.89" evidence="3 6"/>
<dbReference type="InterPro" id="IPR019757">
    <property type="entry name" value="Pept_S26A_signal_pept_1_Lys-AS"/>
</dbReference>
<dbReference type="InterPro" id="IPR019533">
    <property type="entry name" value="Peptidase_S26"/>
</dbReference>
<dbReference type="Pfam" id="PF10502">
    <property type="entry name" value="Peptidase_S26"/>
    <property type="match status" value="1"/>
</dbReference>
<gene>
    <name evidence="8" type="primary">lepB</name>
    <name evidence="8" type="ORF">ACK2TP_14670</name>
</gene>
<accession>A0ABW9KN59</accession>
<evidence type="ECO:0000256" key="2">
    <source>
        <dbReference type="ARBA" id="ARBA00009370"/>
    </source>
</evidence>
<dbReference type="Proteomes" id="UP001634747">
    <property type="component" value="Unassembled WGS sequence"/>
</dbReference>
<dbReference type="CDD" id="cd06530">
    <property type="entry name" value="S26_SPase_I"/>
    <property type="match status" value="1"/>
</dbReference>
<keyword evidence="5 6" id="KW-0378">Hydrolase</keyword>
<evidence type="ECO:0000256" key="6">
    <source>
        <dbReference type="RuleBase" id="RU362042"/>
    </source>
</evidence>
<keyword evidence="6" id="KW-0812">Transmembrane</keyword>
<name>A0ABW9KN59_9BACT</name>
<sequence>MATELQPEPPVVATGPAAPAVVEERRETLPESLAGTAYVFVIGLFLMTFLFQNYAIPSGSMEKTLLIGDHVVVDRSTISPQPFPVGIMHYRAVQRGDIIVFVKPNPESPDLVLVKRAIGLPGDRIHLDHGVLYRNGQRVDEPFISMPKDDGDFSSSYDPYRDDFPRNPGRPPATELWTVDLPNHVQGGDLVVPDHVVFAMGDNRIGSLDSRFWGFVPDNNIMGRPMFVYWSFVTPADQNDKTGASSTAAWVSHVITHFFSDTRWSRTGHITR</sequence>
<comment type="caution">
    <text evidence="8">The sequence shown here is derived from an EMBL/GenBank/DDBJ whole genome shotgun (WGS) entry which is preliminary data.</text>
</comment>
<reference evidence="8 9" key="1">
    <citation type="submission" date="2024-12" db="EMBL/GenBank/DDBJ databases">
        <authorList>
            <person name="Lee Y."/>
        </authorList>
    </citation>
    <scope>NUCLEOTIDE SEQUENCE [LARGE SCALE GENOMIC DNA]</scope>
    <source>
        <strain evidence="8 9">03SUJ4</strain>
    </source>
</reference>
<dbReference type="PROSITE" id="PS00760">
    <property type="entry name" value="SPASE_I_2"/>
    <property type="match status" value="1"/>
</dbReference>
<dbReference type="EMBL" id="JBJYXY010000001">
    <property type="protein sequence ID" value="MFN2977012.1"/>
    <property type="molecule type" value="Genomic_DNA"/>
</dbReference>
<dbReference type="PANTHER" id="PTHR43390">
    <property type="entry name" value="SIGNAL PEPTIDASE I"/>
    <property type="match status" value="1"/>
</dbReference>
<evidence type="ECO:0000256" key="1">
    <source>
        <dbReference type="ARBA" id="ARBA00000677"/>
    </source>
</evidence>
<protein>
    <recommendedName>
        <fullName evidence="4 6">Signal peptidase I</fullName>
        <ecNumber evidence="3 6">3.4.21.89</ecNumber>
    </recommendedName>
</protein>
<dbReference type="PRINTS" id="PR00727">
    <property type="entry name" value="LEADERPTASE"/>
</dbReference>
<feature type="domain" description="Peptidase S26" evidence="7">
    <location>
        <begin position="37"/>
        <end position="230"/>
    </location>
</feature>
<dbReference type="PANTHER" id="PTHR43390:SF1">
    <property type="entry name" value="CHLOROPLAST PROCESSING PEPTIDASE"/>
    <property type="match status" value="1"/>
</dbReference>
<dbReference type="Gene3D" id="2.10.109.10">
    <property type="entry name" value="Umud Fragment, subunit A"/>
    <property type="match status" value="1"/>
</dbReference>
<comment type="similarity">
    <text evidence="2 6">Belongs to the peptidase S26 family.</text>
</comment>
<dbReference type="InterPro" id="IPR000223">
    <property type="entry name" value="Pept_S26A_signal_pept_1"/>
</dbReference>
<keyword evidence="9" id="KW-1185">Reference proteome</keyword>
<evidence type="ECO:0000313" key="9">
    <source>
        <dbReference type="Proteomes" id="UP001634747"/>
    </source>
</evidence>
<proteinExistence type="inferred from homology"/>
<dbReference type="InterPro" id="IPR036286">
    <property type="entry name" value="LexA/Signal_pep-like_sf"/>
</dbReference>
<comment type="subcellular location">
    <subcellularLocation>
        <location evidence="6">Membrane</location>
        <topology evidence="6">Single-pass type II membrane protein</topology>
    </subcellularLocation>
</comment>
<keyword evidence="6" id="KW-0645">Protease</keyword>
<evidence type="ECO:0000256" key="5">
    <source>
        <dbReference type="ARBA" id="ARBA00022801"/>
    </source>
</evidence>
<evidence type="ECO:0000259" key="7">
    <source>
        <dbReference type="Pfam" id="PF10502"/>
    </source>
</evidence>
<evidence type="ECO:0000256" key="3">
    <source>
        <dbReference type="ARBA" id="ARBA00013208"/>
    </source>
</evidence>
<keyword evidence="6" id="KW-1133">Transmembrane helix</keyword>
<comment type="catalytic activity">
    <reaction evidence="1 6">
        <text>Cleavage of hydrophobic, N-terminal signal or leader sequences from secreted and periplasmic proteins.</text>
        <dbReference type="EC" id="3.4.21.89"/>
    </reaction>
</comment>
<organism evidence="8 9">
    <name type="scientific">Terriglobus aquaticus</name>
    <dbReference type="NCBI Taxonomy" id="940139"/>
    <lineage>
        <taxon>Bacteria</taxon>
        <taxon>Pseudomonadati</taxon>
        <taxon>Acidobacteriota</taxon>
        <taxon>Terriglobia</taxon>
        <taxon>Terriglobales</taxon>
        <taxon>Acidobacteriaceae</taxon>
        <taxon>Terriglobus</taxon>
    </lineage>
</organism>
<dbReference type="SUPFAM" id="SSF51306">
    <property type="entry name" value="LexA/Signal peptidase"/>
    <property type="match status" value="1"/>
</dbReference>
<evidence type="ECO:0000256" key="4">
    <source>
        <dbReference type="ARBA" id="ARBA00019232"/>
    </source>
</evidence>
<keyword evidence="6" id="KW-0472">Membrane</keyword>
<feature type="transmembrane region" description="Helical" evidence="6">
    <location>
        <begin position="37"/>
        <end position="56"/>
    </location>
</feature>
<dbReference type="GO" id="GO:0009003">
    <property type="term" value="F:signal peptidase activity"/>
    <property type="evidence" value="ECO:0007669"/>
    <property type="project" value="UniProtKB-EC"/>
</dbReference>
<evidence type="ECO:0000313" key="8">
    <source>
        <dbReference type="EMBL" id="MFN2977012.1"/>
    </source>
</evidence>
<dbReference type="RefSeq" id="WP_263414811.1">
    <property type="nucleotide sequence ID" value="NZ_BAABBH010000001.1"/>
</dbReference>
<dbReference type="NCBIfam" id="TIGR02227">
    <property type="entry name" value="sigpep_I_bact"/>
    <property type="match status" value="1"/>
</dbReference>